<gene>
    <name evidence="1" type="ORF">VT98_10063</name>
</gene>
<protein>
    <submittedName>
        <fullName evidence="1">Uncharacterized protein</fullName>
    </submittedName>
</protein>
<evidence type="ECO:0000313" key="1">
    <source>
        <dbReference type="EMBL" id="RWX49821.1"/>
    </source>
</evidence>
<name>A0A3S3QWU7_9BACT</name>
<accession>A0A3S3QWU7</accession>
<dbReference type="AlphaFoldDB" id="A0A3S3QWU7"/>
<reference evidence="1 2" key="1">
    <citation type="submission" date="2017-01" db="EMBL/GenBank/DDBJ databases">
        <title>The cable genome- insights into the physiology and evolution of filamentous bacteria capable of sulfide oxidation via long distance electron transfer.</title>
        <authorList>
            <person name="Schreiber L."/>
            <person name="Bjerg J.T."/>
            <person name="Boggild A."/>
            <person name="Van De Vossenberg J."/>
            <person name="Meysman F."/>
            <person name="Nielsen L.P."/>
            <person name="Schramm A."/>
            <person name="Kjeldsen K.U."/>
        </authorList>
    </citation>
    <scope>NUCLEOTIDE SEQUENCE [LARGE SCALE GENOMIC DNA]</scope>
    <source>
        <strain evidence="1">A1</strain>
    </source>
</reference>
<comment type="caution">
    <text evidence="1">The sequence shown here is derived from an EMBL/GenBank/DDBJ whole genome shotgun (WGS) entry which is preliminary data.</text>
</comment>
<dbReference type="EMBL" id="MTKP01000006">
    <property type="protein sequence ID" value="RWX49821.1"/>
    <property type="molecule type" value="Genomic_DNA"/>
</dbReference>
<keyword evidence="2" id="KW-1185">Reference proteome</keyword>
<proteinExistence type="predicted"/>
<dbReference type="Proteomes" id="UP000288086">
    <property type="component" value="Unassembled WGS sequence"/>
</dbReference>
<organism evidence="1 2">
    <name type="scientific">Candidatus Electrothrix communis</name>
    <dbReference type="NCBI Taxonomy" id="1859133"/>
    <lineage>
        <taxon>Bacteria</taxon>
        <taxon>Pseudomonadati</taxon>
        <taxon>Thermodesulfobacteriota</taxon>
        <taxon>Desulfobulbia</taxon>
        <taxon>Desulfobulbales</taxon>
        <taxon>Desulfobulbaceae</taxon>
        <taxon>Candidatus Electrothrix</taxon>
    </lineage>
</organism>
<sequence length="108" mass="12732">MVRQSVLEVTARNLEEKDPKKQVLYSAQKTWFEIGVDMDRDMRYGAWQIKEIIDLTLPPSQTQKVEHLMHFDSDTEEVEIEVKLLYYISGGKGDVIFTEKKQFTYEID</sequence>
<evidence type="ECO:0000313" key="2">
    <source>
        <dbReference type="Proteomes" id="UP000288086"/>
    </source>
</evidence>